<dbReference type="Proteomes" id="UP000515203">
    <property type="component" value="Unplaced"/>
</dbReference>
<dbReference type="GO" id="GO:0008289">
    <property type="term" value="F:lipid binding"/>
    <property type="evidence" value="ECO:0007669"/>
    <property type="project" value="InterPro"/>
</dbReference>
<feature type="compositionally biased region" description="Basic and acidic residues" evidence="3">
    <location>
        <begin position="306"/>
        <end position="317"/>
    </location>
</feature>
<dbReference type="GeneID" id="111817611"/>
<dbReference type="GO" id="GO:0016020">
    <property type="term" value="C:membrane"/>
    <property type="evidence" value="ECO:0007669"/>
    <property type="project" value="TreeGrafter"/>
</dbReference>
<dbReference type="PANTHER" id="PTHR14096:SF7">
    <property type="entry name" value="APOLIPOPROTEIN L6"/>
    <property type="match status" value="1"/>
</dbReference>
<dbReference type="OrthoDB" id="9633899at2759"/>
<dbReference type="Pfam" id="PF05461">
    <property type="entry name" value="ApoL"/>
    <property type="match status" value="2"/>
</dbReference>
<keyword evidence="2" id="KW-0175">Coiled coil</keyword>
<sequence>MDLKFETQPDNQDGEEEDAPEEADVGEDGELSAEEIKFLEEFPGWKKKQEKFIATLRALAKDADEISRTYAKKKMWNTCLTVASELVSLAGLALAPATAGASLPLTVAGQGVAVAAAVRGIMTELREKSCNDNLRAQANNQVPNPDQEFENTGGKKMSYVTAAGQAVYKCGRAWEIVSKRMHTLLPSKPLAYMAGKTLPSSVLPMAKAASVYGGPIAVLSLATDVYNLRDNWKKLKNEEKAELAEDLRDRAKELEEELIRKSRLYDTLKKKKELREKQLARSSSKKAKETQILPPSRSRKAGSQHTGKEKAQASDMN</sequence>
<dbReference type="PANTHER" id="PTHR14096">
    <property type="entry name" value="APOLIPOPROTEIN L"/>
    <property type="match status" value="1"/>
</dbReference>
<proteinExistence type="inferred from homology"/>
<dbReference type="GO" id="GO:0042157">
    <property type="term" value="P:lipoprotein metabolic process"/>
    <property type="evidence" value="ECO:0007669"/>
    <property type="project" value="InterPro"/>
</dbReference>
<name>A0A6P6ERU8_OCTDE</name>
<comment type="similarity">
    <text evidence="1">Belongs to the apolipoprotein L family.</text>
</comment>
<dbReference type="GO" id="GO:0006869">
    <property type="term" value="P:lipid transport"/>
    <property type="evidence" value="ECO:0007669"/>
    <property type="project" value="InterPro"/>
</dbReference>
<gene>
    <name evidence="5" type="primary">LOC111817611</name>
</gene>
<dbReference type="GO" id="GO:0005576">
    <property type="term" value="C:extracellular region"/>
    <property type="evidence" value="ECO:0007669"/>
    <property type="project" value="InterPro"/>
</dbReference>
<dbReference type="AlphaFoldDB" id="A0A6P6ERU8"/>
<dbReference type="InParanoid" id="A0A6P6ERU8"/>
<feature type="compositionally biased region" description="Acidic residues" evidence="3">
    <location>
        <begin position="12"/>
        <end position="30"/>
    </location>
</feature>
<feature type="coiled-coil region" evidence="2">
    <location>
        <begin position="237"/>
        <end position="271"/>
    </location>
</feature>
<accession>A0A6P6ERU8</accession>
<reference evidence="5" key="1">
    <citation type="submission" date="2025-08" db="UniProtKB">
        <authorList>
            <consortium name="RefSeq"/>
        </authorList>
    </citation>
    <scope>IDENTIFICATION</scope>
</reference>
<organism evidence="4 5">
    <name type="scientific">Octodon degus</name>
    <name type="common">Degu</name>
    <name type="synonym">Sciurus degus</name>
    <dbReference type="NCBI Taxonomy" id="10160"/>
    <lineage>
        <taxon>Eukaryota</taxon>
        <taxon>Metazoa</taxon>
        <taxon>Chordata</taxon>
        <taxon>Craniata</taxon>
        <taxon>Vertebrata</taxon>
        <taxon>Euteleostomi</taxon>
        <taxon>Mammalia</taxon>
        <taxon>Eutheria</taxon>
        <taxon>Euarchontoglires</taxon>
        <taxon>Glires</taxon>
        <taxon>Rodentia</taxon>
        <taxon>Hystricomorpha</taxon>
        <taxon>Octodontidae</taxon>
        <taxon>Octodon</taxon>
    </lineage>
</organism>
<dbReference type="InterPro" id="IPR008405">
    <property type="entry name" value="ApoL"/>
</dbReference>
<feature type="region of interest" description="Disordered" evidence="3">
    <location>
        <begin position="274"/>
        <end position="317"/>
    </location>
</feature>
<evidence type="ECO:0000256" key="1">
    <source>
        <dbReference type="ARBA" id="ARBA00010090"/>
    </source>
</evidence>
<evidence type="ECO:0000256" key="3">
    <source>
        <dbReference type="SAM" id="MobiDB-lite"/>
    </source>
</evidence>
<evidence type="ECO:0000256" key="2">
    <source>
        <dbReference type="SAM" id="Coils"/>
    </source>
</evidence>
<protein>
    <submittedName>
        <fullName evidence="5">Apolipoprotein L6-like</fullName>
    </submittedName>
</protein>
<keyword evidence="4" id="KW-1185">Reference proteome</keyword>
<evidence type="ECO:0000313" key="4">
    <source>
        <dbReference type="Proteomes" id="UP000515203"/>
    </source>
</evidence>
<evidence type="ECO:0000313" key="5">
    <source>
        <dbReference type="RefSeq" id="XP_023574708.1"/>
    </source>
</evidence>
<feature type="region of interest" description="Disordered" evidence="3">
    <location>
        <begin position="1"/>
        <end position="30"/>
    </location>
</feature>
<dbReference type="RefSeq" id="XP_023574708.1">
    <property type="nucleotide sequence ID" value="XM_023718940.1"/>
</dbReference>